<comment type="caution">
    <text evidence="1">The sequence shown here is derived from an EMBL/GenBank/DDBJ whole genome shotgun (WGS) entry which is preliminary data.</text>
</comment>
<protein>
    <submittedName>
        <fullName evidence="1">Uncharacterized protein</fullName>
    </submittedName>
</protein>
<sequence>MCGYCYEGIMLHVVETGQRYTKGYRFSYLQESDDIKTEIQQLEDPTNPEPLIDLAFCRLYDHYFTHGFDAGLFNTLQNKFGQEAVQAYLAKRQACHHDLYRAELSQIELLSDETHWNRFMANQERIHNQALELLDSYYDWWVLGIGKEKEMRKPNSNDENLLFPDELITTSAEWDKFQALYPTLFFALSYLINHHSESDIIRKIALTNLKDGADIWTKDLWLQRKAMITCVRHDGFSLIVDNLSQIRYELIYYVLLKVTINPAELIMLKEAILAEQGDRLIGTVEREHLFELMDQLTA</sequence>
<gene>
    <name evidence="1" type="ORF">C8R26_10856</name>
</gene>
<accession>A0A2T5I0Q2</accession>
<dbReference type="EMBL" id="QAOI01000008">
    <property type="protein sequence ID" value="PTQ77410.1"/>
    <property type="molecule type" value="Genomic_DNA"/>
</dbReference>
<proteinExistence type="predicted"/>
<reference evidence="1 2" key="1">
    <citation type="submission" date="2018-04" db="EMBL/GenBank/DDBJ databases">
        <title>Active sludge and wastewater microbial communities from Klosterneuburg, Austria.</title>
        <authorList>
            <person name="Wagner M."/>
        </authorList>
    </citation>
    <scope>NUCLEOTIDE SEQUENCE [LARGE SCALE GENOMIC DNA]</scope>
    <source>
        <strain evidence="1 2">Nm49</strain>
    </source>
</reference>
<organism evidence="1 2">
    <name type="scientific">Nitrosomonas oligotropha</name>
    <dbReference type="NCBI Taxonomy" id="42354"/>
    <lineage>
        <taxon>Bacteria</taxon>
        <taxon>Pseudomonadati</taxon>
        <taxon>Pseudomonadota</taxon>
        <taxon>Betaproteobacteria</taxon>
        <taxon>Nitrosomonadales</taxon>
        <taxon>Nitrosomonadaceae</taxon>
        <taxon>Nitrosomonas</taxon>
    </lineage>
</organism>
<evidence type="ECO:0000313" key="2">
    <source>
        <dbReference type="Proteomes" id="UP000244128"/>
    </source>
</evidence>
<dbReference type="AlphaFoldDB" id="A0A2T5I0Q2"/>
<evidence type="ECO:0000313" key="1">
    <source>
        <dbReference type="EMBL" id="PTQ77410.1"/>
    </source>
</evidence>
<name>A0A2T5I0Q2_9PROT</name>
<dbReference type="RefSeq" id="WP_107802987.1">
    <property type="nucleotide sequence ID" value="NZ_QAOI01000008.1"/>
</dbReference>
<dbReference type="Proteomes" id="UP000244128">
    <property type="component" value="Unassembled WGS sequence"/>
</dbReference>